<evidence type="ECO:0008006" key="5">
    <source>
        <dbReference type="Google" id="ProtNLM"/>
    </source>
</evidence>
<feature type="signal peptide" evidence="2">
    <location>
        <begin position="1"/>
        <end position="22"/>
    </location>
</feature>
<keyword evidence="4" id="KW-1185">Reference proteome</keyword>
<evidence type="ECO:0000256" key="1">
    <source>
        <dbReference type="SAM" id="MobiDB-lite"/>
    </source>
</evidence>
<feature type="compositionally biased region" description="Low complexity" evidence="1">
    <location>
        <begin position="44"/>
        <end position="65"/>
    </location>
</feature>
<dbReference type="Proteomes" id="UP001164965">
    <property type="component" value="Chromosome"/>
</dbReference>
<feature type="chain" id="PRO_5045229114" description="Lipoprotein" evidence="2">
    <location>
        <begin position="23"/>
        <end position="282"/>
    </location>
</feature>
<dbReference type="EMBL" id="CP110615">
    <property type="protein sequence ID" value="UZJ24186.1"/>
    <property type="molecule type" value="Genomic_DNA"/>
</dbReference>
<sequence length="282" mass="27426">MQTTRKTRTGVLVLGAAGTLLLAGCSGGGGDGAPVVPTVTPASRTVAAPAPSTAAAASSTGEETGTPGGGATRSPSQGCTPDGTGVPAGAVSSPTIDVDGDGRPDTQWIQTDADGRVLLGITTASGSTFGARFASGSPIAKSVLVADATGAGEIVALASDGRQANLFVVDGCHLTPATNAQGGQYTFDLGFGSYGTGVGCSTVAGASGRGLVGLKLNLDPTRSTAVSVDRTAVELDGTRATNGPSDSVDVRGRGPADPAVLTAQEVTCGTRTLAADGVQQPR</sequence>
<organism evidence="3 4">
    <name type="scientific">Rhodococcus antarcticus</name>
    <dbReference type="NCBI Taxonomy" id="2987751"/>
    <lineage>
        <taxon>Bacteria</taxon>
        <taxon>Bacillati</taxon>
        <taxon>Actinomycetota</taxon>
        <taxon>Actinomycetes</taxon>
        <taxon>Mycobacteriales</taxon>
        <taxon>Nocardiaceae</taxon>
        <taxon>Rhodococcus</taxon>
    </lineage>
</organism>
<dbReference type="PROSITE" id="PS51257">
    <property type="entry name" value="PROKAR_LIPOPROTEIN"/>
    <property type="match status" value="1"/>
</dbReference>
<accession>A0ABY6NYH7</accession>
<name>A0ABY6NYH7_9NOCA</name>
<proteinExistence type="predicted"/>
<evidence type="ECO:0000313" key="3">
    <source>
        <dbReference type="EMBL" id="UZJ24186.1"/>
    </source>
</evidence>
<dbReference type="RefSeq" id="WP_265382293.1">
    <property type="nucleotide sequence ID" value="NZ_CP110615.1"/>
</dbReference>
<evidence type="ECO:0000313" key="4">
    <source>
        <dbReference type="Proteomes" id="UP001164965"/>
    </source>
</evidence>
<feature type="region of interest" description="Disordered" evidence="1">
    <location>
        <begin position="44"/>
        <end position="106"/>
    </location>
</feature>
<reference evidence="3" key="1">
    <citation type="submission" date="2022-10" db="EMBL/GenBank/DDBJ databases">
        <title>Rhodococcus sp.75.</title>
        <authorList>
            <person name="Sun M."/>
        </authorList>
    </citation>
    <scope>NUCLEOTIDE SEQUENCE</scope>
    <source>
        <strain evidence="3">75</strain>
    </source>
</reference>
<keyword evidence="2" id="KW-0732">Signal</keyword>
<evidence type="ECO:0000256" key="2">
    <source>
        <dbReference type="SAM" id="SignalP"/>
    </source>
</evidence>
<gene>
    <name evidence="3" type="ORF">RHODO2019_13610</name>
</gene>
<protein>
    <recommendedName>
        <fullName evidence="5">Lipoprotein</fullName>
    </recommendedName>
</protein>